<comment type="cofactor">
    <cofactor evidence="3">
        <name>Zn(2+)</name>
        <dbReference type="ChEBI" id="CHEBI:29105"/>
    </cofactor>
    <text evidence="3">Binds 1 zinc ion per subunit.</text>
</comment>
<dbReference type="HOGENOM" id="CLU_056632_8_1_9"/>
<dbReference type="KEGG" id="pbj:VN24_19825"/>
<dbReference type="InterPro" id="IPR024134">
    <property type="entry name" value="SOD_Cu/Zn_/chaperone"/>
</dbReference>
<dbReference type="PROSITE" id="PS00332">
    <property type="entry name" value="SOD_CU_ZN_2"/>
    <property type="match status" value="1"/>
</dbReference>
<dbReference type="GO" id="GO:0005507">
    <property type="term" value="F:copper ion binding"/>
    <property type="evidence" value="ECO:0007669"/>
    <property type="project" value="InterPro"/>
</dbReference>
<evidence type="ECO:0000256" key="1">
    <source>
        <dbReference type="ARBA" id="ARBA00010457"/>
    </source>
</evidence>
<dbReference type="AlphaFoldDB" id="A0A0D5NML4"/>
<evidence type="ECO:0000256" key="4">
    <source>
        <dbReference type="SAM" id="SignalP"/>
    </source>
</evidence>
<evidence type="ECO:0000313" key="6">
    <source>
        <dbReference type="EMBL" id="AJY76405.1"/>
    </source>
</evidence>
<accession>A0A0D5NML4</accession>
<organism evidence="6 7">
    <name type="scientific">Paenibacillus beijingensis</name>
    <dbReference type="NCBI Taxonomy" id="1126833"/>
    <lineage>
        <taxon>Bacteria</taxon>
        <taxon>Bacillati</taxon>
        <taxon>Bacillota</taxon>
        <taxon>Bacilli</taxon>
        <taxon>Bacillales</taxon>
        <taxon>Paenibacillaceae</taxon>
        <taxon>Paenibacillus</taxon>
    </lineage>
</organism>
<comment type="cofactor">
    <cofactor evidence="3">
        <name>Cu cation</name>
        <dbReference type="ChEBI" id="CHEBI:23378"/>
    </cofactor>
    <text evidence="3">Binds 1 copper ion per subunit.</text>
</comment>
<dbReference type="RefSeq" id="WP_045671832.1">
    <property type="nucleotide sequence ID" value="NZ_CP011058.1"/>
</dbReference>
<dbReference type="InterPro" id="IPR036423">
    <property type="entry name" value="SOD-like_Cu/Zn_dom_sf"/>
</dbReference>
<dbReference type="InterPro" id="IPR018152">
    <property type="entry name" value="SOD_Cu/Zn_BS"/>
</dbReference>
<evidence type="ECO:0000256" key="2">
    <source>
        <dbReference type="ARBA" id="ARBA00024900"/>
    </source>
</evidence>
<keyword evidence="4" id="KW-0732">Signal</keyword>
<sequence length="179" mass="18928">MKKWAISGFMLLGAFVIGTCAAQEAFSNSAPQETNVTIINGEGKKIGNARLTGYPEGVHIHVEAAHLPPGTHGIHFHTIGKCEGPDFTSAGEHFNPYHKEHGFNNPKGFHAGDLLNIEVGKDGTVKADLMSKTATLMKGIPNSLFHEGGTALVIHEKADDYVTDPAGNSGGRIACGTIK</sequence>
<reference evidence="7" key="2">
    <citation type="submission" date="2015-03" db="EMBL/GenBank/DDBJ databases">
        <title>Genome sequence of Paenibacillus beijingensis strain DSM 24997T.</title>
        <authorList>
            <person name="Kwak Y."/>
            <person name="Shin J.-H."/>
        </authorList>
    </citation>
    <scope>NUCLEOTIDE SEQUENCE [LARGE SCALE GENOMIC DNA]</scope>
    <source>
        <strain evidence="7">DSM 24997</strain>
    </source>
</reference>
<dbReference type="Proteomes" id="UP000032633">
    <property type="component" value="Chromosome"/>
</dbReference>
<keyword evidence="3" id="KW-0186">Copper</keyword>
<dbReference type="PANTHER" id="PTHR10003">
    <property type="entry name" value="SUPEROXIDE DISMUTASE CU-ZN -RELATED"/>
    <property type="match status" value="1"/>
</dbReference>
<dbReference type="CDD" id="cd00305">
    <property type="entry name" value="Cu-Zn_Superoxide_Dismutase"/>
    <property type="match status" value="1"/>
</dbReference>
<keyword evidence="3" id="KW-0862">Zinc</keyword>
<name>A0A0D5NML4_9BACL</name>
<comment type="catalytic activity">
    <reaction evidence="3">
        <text>2 superoxide + 2 H(+) = H2O2 + O2</text>
        <dbReference type="Rhea" id="RHEA:20696"/>
        <dbReference type="ChEBI" id="CHEBI:15378"/>
        <dbReference type="ChEBI" id="CHEBI:15379"/>
        <dbReference type="ChEBI" id="CHEBI:16240"/>
        <dbReference type="ChEBI" id="CHEBI:18421"/>
        <dbReference type="EC" id="1.15.1.1"/>
    </reaction>
</comment>
<feature type="domain" description="Superoxide dismutase copper/zinc binding" evidence="5">
    <location>
        <begin position="47"/>
        <end position="178"/>
    </location>
</feature>
<dbReference type="PATRIC" id="fig|1126833.4.peg.4365"/>
<dbReference type="SUPFAM" id="SSF49329">
    <property type="entry name" value="Cu,Zn superoxide dismutase-like"/>
    <property type="match status" value="1"/>
</dbReference>
<comment type="similarity">
    <text evidence="1 3">Belongs to the Cu-Zn superoxide dismutase family.</text>
</comment>
<evidence type="ECO:0000259" key="5">
    <source>
        <dbReference type="Pfam" id="PF00080"/>
    </source>
</evidence>
<reference evidence="6 7" key="1">
    <citation type="journal article" date="2015" name="J. Biotechnol.">
        <title>Complete genome sequence of Paenibacillus beijingensis 7188(T) (=DSM 24997(T)), a novel rhizobacterium from jujube garden soil.</title>
        <authorList>
            <person name="Kwak Y."/>
            <person name="Shin J.H."/>
        </authorList>
    </citation>
    <scope>NUCLEOTIDE SEQUENCE [LARGE SCALE GENOMIC DNA]</scope>
    <source>
        <strain evidence="6 7">DSM 24997</strain>
    </source>
</reference>
<protein>
    <recommendedName>
        <fullName evidence="3">Superoxide dismutase [Cu-Zn]</fullName>
        <ecNumber evidence="3">1.15.1.1</ecNumber>
    </recommendedName>
</protein>
<gene>
    <name evidence="6" type="ORF">VN24_19825</name>
</gene>
<dbReference type="GO" id="GO:0004784">
    <property type="term" value="F:superoxide dismutase activity"/>
    <property type="evidence" value="ECO:0007669"/>
    <property type="project" value="UniProtKB-EC"/>
</dbReference>
<dbReference type="Pfam" id="PF00080">
    <property type="entry name" value="Sod_Cu"/>
    <property type="match status" value="1"/>
</dbReference>
<keyword evidence="3" id="KW-0479">Metal-binding</keyword>
<dbReference type="Gene3D" id="2.60.40.200">
    <property type="entry name" value="Superoxide dismutase, copper/zinc binding domain"/>
    <property type="match status" value="1"/>
</dbReference>
<feature type="chain" id="PRO_5038485966" description="Superoxide dismutase [Cu-Zn]" evidence="4">
    <location>
        <begin position="22"/>
        <end position="179"/>
    </location>
</feature>
<dbReference type="InterPro" id="IPR001424">
    <property type="entry name" value="SOD_Cu_Zn_dom"/>
</dbReference>
<evidence type="ECO:0000313" key="7">
    <source>
        <dbReference type="Proteomes" id="UP000032633"/>
    </source>
</evidence>
<dbReference type="STRING" id="1126833.VN24_19825"/>
<feature type="signal peptide" evidence="4">
    <location>
        <begin position="1"/>
        <end position="21"/>
    </location>
</feature>
<dbReference type="EC" id="1.15.1.1" evidence="3"/>
<keyword evidence="7" id="KW-1185">Reference proteome</keyword>
<evidence type="ECO:0000256" key="3">
    <source>
        <dbReference type="RuleBase" id="RU000393"/>
    </source>
</evidence>
<comment type="function">
    <text evidence="2">Destroys radicals which are normally produced within the cells and which are toxic to biological systems. May play a role in favoring mycobacterial survival in phagocytes.</text>
</comment>
<proteinExistence type="inferred from homology"/>
<keyword evidence="3" id="KW-0560">Oxidoreductase</keyword>
<dbReference type="OrthoDB" id="9792957at2"/>
<dbReference type="EMBL" id="CP011058">
    <property type="protein sequence ID" value="AJY76405.1"/>
    <property type="molecule type" value="Genomic_DNA"/>
</dbReference>